<dbReference type="EMBL" id="AFRT01002047">
    <property type="protein sequence ID" value="ELU38795.1"/>
    <property type="molecule type" value="Genomic_DNA"/>
</dbReference>
<evidence type="ECO:0000313" key="2">
    <source>
        <dbReference type="Proteomes" id="UP000011668"/>
    </source>
</evidence>
<dbReference type="Proteomes" id="UP000011668">
    <property type="component" value="Unassembled WGS sequence"/>
</dbReference>
<gene>
    <name evidence="1" type="ORF">AG1IA_07178</name>
</gene>
<dbReference type="AlphaFoldDB" id="L8WLK2"/>
<dbReference type="HOGENOM" id="CLU_1235772_0_0_1"/>
<sequence length="224" mass="25104">MITSSCCRASSQVRVLWKNDDLGLTLYICSKLLNSLHHPNVTHIFTKLLATLGNRPFDNRLRPRPIVEDSHLVRVQSISPDRLHSDLTTTSIPPPLLPAGSRLARAPRHSSMRSFDSRKAIHARVQARQEPVPVVAPRQEASVTVPFEISFSMPTATNLIIDTSVMTFAPPPTAILRAPPTTLFQQPPPKQAQIQLRLCLTRLRECTMELPTRRYTPFPRPLSA</sequence>
<name>L8WLK2_THACA</name>
<protein>
    <submittedName>
        <fullName evidence="1">Uncharacterized protein</fullName>
    </submittedName>
</protein>
<accession>L8WLK2</accession>
<proteinExistence type="predicted"/>
<evidence type="ECO:0000313" key="1">
    <source>
        <dbReference type="EMBL" id="ELU38795.1"/>
    </source>
</evidence>
<keyword evidence="2" id="KW-1185">Reference proteome</keyword>
<organism evidence="1 2">
    <name type="scientific">Thanatephorus cucumeris (strain AG1-IA)</name>
    <name type="common">Rice sheath blight fungus</name>
    <name type="synonym">Rhizoctonia solani</name>
    <dbReference type="NCBI Taxonomy" id="983506"/>
    <lineage>
        <taxon>Eukaryota</taxon>
        <taxon>Fungi</taxon>
        <taxon>Dikarya</taxon>
        <taxon>Basidiomycota</taxon>
        <taxon>Agaricomycotina</taxon>
        <taxon>Agaricomycetes</taxon>
        <taxon>Cantharellales</taxon>
        <taxon>Ceratobasidiaceae</taxon>
        <taxon>Rhizoctonia</taxon>
        <taxon>Rhizoctonia solani AG-1</taxon>
    </lineage>
</organism>
<reference evidence="1 2" key="1">
    <citation type="journal article" date="2013" name="Nat. Commun.">
        <title>The evolution and pathogenic mechanisms of the rice sheath blight pathogen.</title>
        <authorList>
            <person name="Zheng A."/>
            <person name="Lin R."/>
            <person name="Xu L."/>
            <person name="Qin P."/>
            <person name="Tang C."/>
            <person name="Ai P."/>
            <person name="Zhang D."/>
            <person name="Liu Y."/>
            <person name="Sun Z."/>
            <person name="Feng H."/>
            <person name="Wang Y."/>
            <person name="Chen Y."/>
            <person name="Liang X."/>
            <person name="Fu R."/>
            <person name="Li Q."/>
            <person name="Zhang J."/>
            <person name="Yu X."/>
            <person name="Xie Z."/>
            <person name="Ding L."/>
            <person name="Guan P."/>
            <person name="Tang J."/>
            <person name="Liang Y."/>
            <person name="Wang S."/>
            <person name="Deng Q."/>
            <person name="Li S."/>
            <person name="Zhu J."/>
            <person name="Wang L."/>
            <person name="Liu H."/>
            <person name="Li P."/>
        </authorList>
    </citation>
    <scope>NUCLEOTIDE SEQUENCE [LARGE SCALE GENOMIC DNA]</scope>
    <source>
        <strain evidence="2">AG-1 IA</strain>
    </source>
</reference>
<comment type="caution">
    <text evidence="1">The sequence shown here is derived from an EMBL/GenBank/DDBJ whole genome shotgun (WGS) entry which is preliminary data.</text>
</comment>